<reference evidence="1" key="1">
    <citation type="journal article" date="2019" name="Nat. Commun.">
        <title>Genome-wide association mapping of date palm fruit traits.</title>
        <authorList>
            <person name="Hazzouri K.M."/>
            <person name="Gros-Balthazard M."/>
            <person name="Flowers J.M."/>
            <person name="Copetti D."/>
            <person name="Lemansour A."/>
            <person name="Lebrun M."/>
            <person name="Masmoudi K."/>
            <person name="Ferrand S."/>
            <person name="Dhar M.I."/>
            <person name="Fresquez Z.A."/>
            <person name="Rosas U."/>
            <person name="Zhang J."/>
            <person name="Talag J."/>
            <person name="Lee S."/>
            <person name="Kudrna D."/>
            <person name="Powell R.F."/>
            <person name="Leitch I.J."/>
            <person name="Krueger R.R."/>
            <person name="Wing R.A."/>
            <person name="Amiri K.M.A."/>
            <person name="Purugganan M.D."/>
        </authorList>
    </citation>
    <scope>NUCLEOTIDE SEQUENCE [LARGE SCALE GENOMIC DNA]</scope>
    <source>
        <strain evidence="1">cv. Khalas</strain>
    </source>
</reference>
<dbReference type="AlphaFoldDB" id="A0A8B7C749"/>
<gene>
    <name evidence="2" type="primary">LOC103709528</name>
</gene>
<dbReference type="Proteomes" id="UP000228380">
    <property type="component" value="Chromosome 11"/>
</dbReference>
<dbReference type="KEGG" id="pda:103709528"/>
<dbReference type="OrthoDB" id="1935530at2759"/>
<dbReference type="RefSeq" id="XP_008793161.2">
    <property type="nucleotide sequence ID" value="XM_008794939.3"/>
</dbReference>
<keyword evidence="1" id="KW-1185">Reference proteome</keyword>
<dbReference type="PANTHER" id="PTHR35120">
    <property type="entry name" value="HISTONE ACETYLTRANSFERASE KAT6B-LIKE"/>
    <property type="match status" value="1"/>
</dbReference>
<organism evidence="1 2">
    <name type="scientific">Phoenix dactylifera</name>
    <name type="common">Date palm</name>
    <dbReference type="NCBI Taxonomy" id="42345"/>
    <lineage>
        <taxon>Eukaryota</taxon>
        <taxon>Viridiplantae</taxon>
        <taxon>Streptophyta</taxon>
        <taxon>Embryophyta</taxon>
        <taxon>Tracheophyta</taxon>
        <taxon>Spermatophyta</taxon>
        <taxon>Magnoliopsida</taxon>
        <taxon>Liliopsida</taxon>
        <taxon>Arecaceae</taxon>
        <taxon>Coryphoideae</taxon>
        <taxon>Phoeniceae</taxon>
        <taxon>Phoenix</taxon>
    </lineage>
</organism>
<evidence type="ECO:0000313" key="2">
    <source>
        <dbReference type="RefSeq" id="XP_008793161.2"/>
    </source>
</evidence>
<dbReference type="GeneID" id="103709528"/>
<name>A0A8B7C749_PHODC</name>
<accession>A0A8B7C749</accession>
<evidence type="ECO:0000313" key="1">
    <source>
        <dbReference type="Proteomes" id="UP000228380"/>
    </source>
</evidence>
<dbReference type="PANTHER" id="PTHR35120:SF2">
    <property type="entry name" value="AMINOTRANSFERASE-LIKE PLANT MOBILE DOMAIN-CONTAINING PROTEIN"/>
    <property type="match status" value="1"/>
</dbReference>
<proteinExistence type="predicted"/>
<sequence>MASSSAPYIPLLDSPEKTLAKRKKDPASVQEKLAFLARDLRPVPFSPAKPLASLSPHEPLLRALGLWDFARLPLDRAIRSDLLSLLIAHYDPRTHRSLVRNARVALGRAAFARALALPLSLPVEKEEEFNAELFSGKAAVATVMDFMMNWIVFLDDACVLPAEVVAATRLVKDGRPQKVDWAGLVWAMVEREILDAPRAGRCYYASHLQCLMKRQRPQLFEEEGEPEMDMELEQEIKVGLVEDEDCAGNAGPELGLENCGLRSTLRLCRDVDAGDGVKEEPLDLERKDVGVDDVGVKCENLNKGEEFLAMRTDPVHKKVMLDNGPSAVFLFWNYCMGVAGEVNYDDDARVFDCIVQQKRMQSRRSCEHTQPPVDACMDQVQDWMVKAKMMYLKKKQECMKAHLELQHLNQMLQQKDQIIWSLEKKREEEMKKRKLEACQFDHELRAIGHLVHDYRKALKKTRSAFAEYRKRFPEGDKPLYKDACGTGGAAVSTRELEMQSMKKEAEMRHVAAKMINDFQKVWFAKLGGYAKWATELATRLVNLKGETKILQERFAIHDLETMIQ</sequence>
<reference evidence="2" key="2">
    <citation type="submission" date="2025-08" db="UniProtKB">
        <authorList>
            <consortium name="RefSeq"/>
        </authorList>
    </citation>
    <scope>IDENTIFICATION</scope>
    <source>
        <tissue evidence="2">Young leaves</tissue>
    </source>
</reference>
<protein>
    <submittedName>
        <fullName evidence="2">Uncharacterized protein LOC103709528</fullName>
    </submittedName>
</protein>